<dbReference type="Proteomes" id="UP000318833">
    <property type="component" value="Unassembled WGS sequence"/>
</dbReference>
<dbReference type="PRINTS" id="PR01021">
    <property type="entry name" value="OMPADOMAIN"/>
</dbReference>
<dbReference type="InterPro" id="IPR006665">
    <property type="entry name" value="OmpA-like"/>
</dbReference>
<name>A0A554VH67_9FLAO</name>
<dbReference type="SUPFAM" id="SSF103088">
    <property type="entry name" value="OmpA-like"/>
    <property type="match status" value="1"/>
</dbReference>
<dbReference type="PROSITE" id="PS51123">
    <property type="entry name" value="OMPA_2"/>
    <property type="match status" value="1"/>
</dbReference>
<dbReference type="EMBL" id="VLNR01000040">
    <property type="protein sequence ID" value="TSE06791.1"/>
    <property type="molecule type" value="Genomic_DNA"/>
</dbReference>
<evidence type="ECO:0000313" key="8">
    <source>
        <dbReference type="Proteomes" id="UP000318833"/>
    </source>
</evidence>
<feature type="region of interest" description="Disordered" evidence="5">
    <location>
        <begin position="85"/>
        <end position="104"/>
    </location>
</feature>
<evidence type="ECO:0000256" key="3">
    <source>
        <dbReference type="ARBA" id="ARBA00023237"/>
    </source>
</evidence>
<evidence type="ECO:0000259" key="6">
    <source>
        <dbReference type="PROSITE" id="PS51123"/>
    </source>
</evidence>
<dbReference type="Pfam" id="PF00691">
    <property type="entry name" value="OmpA"/>
    <property type="match status" value="1"/>
</dbReference>
<evidence type="ECO:0000256" key="4">
    <source>
        <dbReference type="PROSITE-ProRule" id="PRU00473"/>
    </source>
</evidence>
<dbReference type="InterPro" id="IPR036737">
    <property type="entry name" value="OmpA-like_sf"/>
</dbReference>
<comment type="caution">
    <text evidence="7">The sequence shown here is derived from an EMBL/GenBank/DDBJ whole genome shotgun (WGS) entry which is preliminary data.</text>
</comment>
<keyword evidence="3" id="KW-0998">Cell outer membrane</keyword>
<keyword evidence="8" id="KW-1185">Reference proteome</keyword>
<dbReference type="PANTHER" id="PTHR30329">
    <property type="entry name" value="STATOR ELEMENT OF FLAGELLAR MOTOR COMPLEX"/>
    <property type="match status" value="1"/>
</dbReference>
<dbReference type="OrthoDB" id="9800869at2"/>
<evidence type="ECO:0000256" key="1">
    <source>
        <dbReference type="ARBA" id="ARBA00004442"/>
    </source>
</evidence>
<keyword evidence="2 4" id="KW-0472">Membrane</keyword>
<evidence type="ECO:0000256" key="5">
    <source>
        <dbReference type="SAM" id="MobiDB-lite"/>
    </source>
</evidence>
<dbReference type="InterPro" id="IPR006664">
    <property type="entry name" value="OMP_bac"/>
</dbReference>
<proteinExistence type="predicted"/>
<sequence length="110" mass="12087">MIYQCNPFKTGSATITGGSETVIKEVAKALQSVSDMQIKIIGHTDSDGNAETNKVLSKQRAKAVKMMLVEQYDIRFSRIQIEGKGEANPIADNNSAQGKAKNRRVEFVKL</sequence>
<dbReference type="RefSeq" id="WP_143917410.1">
    <property type="nucleotide sequence ID" value="NZ_CANMIK010000044.1"/>
</dbReference>
<reference evidence="7 8" key="1">
    <citation type="submission" date="2019-07" db="EMBL/GenBank/DDBJ databases">
        <title>The draft genome sequence of Aquimarina algiphila M91.</title>
        <authorList>
            <person name="Meng X."/>
        </authorList>
    </citation>
    <scope>NUCLEOTIDE SEQUENCE [LARGE SCALE GENOMIC DNA]</scope>
    <source>
        <strain evidence="7 8">M91</strain>
    </source>
</reference>
<dbReference type="AlphaFoldDB" id="A0A554VH67"/>
<organism evidence="7 8">
    <name type="scientific">Aquimarina algiphila</name>
    <dbReference type="NCBI Taxonomy" id="2047982"/>
    <lineage>
        <taxon>Bacteria</taxon>
        <taxon>Pseudomonadati</taxon>
        <taxon>Bacteroidota</taxon>
        <taxon>Flavobacteriia</taxon>
        <taxon>Flavobacteriales</taxon>
        <taxon>Flavobacteriaceae</taxon>
        <taxon>Aquimarina</taxon>
    </lineage>
</organism>
<feature type="domain" description="OmpA-like" evidence="6">
    <location>
        <begin position="1"/>
        <end position="110"/>
    </location>
</feature>
<dbReference type="InterPro" id="IPR050330">
    <property type="entry name" value="Bact_OuterMem_StrucFunc"/>
</dbReference>
<dbReference type="CDD" id="cd07185">
    <property type="entry name" value="OmpA_C-like"/>
    <property type="match status" value="1"/>
</dbReference>
<protein>
    <submittedName>
        <fullName evidence="7">OmpA family protein</fullName>
    </submittedName>
</protein>
<comment type="subcellular location">
    <subcellularLocation>
        <location evidence="1">Cell outer membrane</location>
    </subcellularLocation>
</comment>
<dbReference type="Gene3D" id="3.30.1330.60">
    <property type="entry name" value="OmpA-like domain"/>
    <property type="match status" value="1"/>
</dbReference>
<gene>
    <name evidence="7" type="ORF">FOF46_17900</name>
</gene>
<dbReference type="PANTHER" id="PTHR30329:SF21">
    <property type="entry name" value="LIPOPROTEIN YIAD-RELATED"/>
    <property type="match status" value="1"/>
</dbReference>
<accession>A0A554VH67</accession>
<evidence type="ECO:0000256" key="2">
    <source>
        <dbReference type="ARBA" id="ARBA00023136"/>
    </source>
</evidence>
<dbReference type="GO" id="GO:0009279">
    <property type="term" value="C:cell outer membrane"/>
    <property type="evidence" value="ECO:0007669"/>
    <property type="project" value="UniProtKB-SubCell"/>
</dbReference>
<evidence type="ECO:0000313" key="7">
    <source>
        <dbReference type="EMBL" id="TSE06791.1"/>
    </source>
</evidence>